<dbReference type="eggNOG" id="COG5482">
    <property type="taxonomic scope" value="Bacteria"/>
</dbReference>
<name>A0A098R1P1_9SPIO</name>
<sequence>MREQELFVPVKTYLEGQGYSVHGEVTNWDIAAVKDGELIAIELKLRFCLSLVYQALRRKKTADSVYVCVPVRGSKGRLSNHSDAKGLLKELGIGLLVVRFTSRNITVVPEIHPSQTAHGGKRRQRILREIDSRYTELTGAGLPSTEPVLTAYRQKTLRIAWTMIVKDNGVSTPQNLRTYGCPVTTGDILRANHYGWFDKLSRGLYAVSEEGRAAVTGYYRPYISSLLPYWNEPDL</sequence>
<dbReference type="RefSeq" id="WP_037544614.1">
    <property type="nucleotide sequence ID" value="NZ_JNUP01000003.1"/>
</dbReference>
<protein>
    <submittedName>
        <fullName evidence="1">Uncharacterized protein</fullName>
    </submittedName>
</protein>
<reference evidence="1 2" key="1">
    <citation type="submission" date="2014-05" db="EMBL/GenBank/DDBJ databases">
        <title>De novo Genome Sequence of Spirocheata sp.</title>
        <authorList>
            <person name="Shivani Y."/>
            <person name="Subhash Y."/>
            <person name="Tushar L."/>
            <person name="Sasikala C."/>
            <person name="Ramana C.V."/>
        </authorList>
    </citation>
    <scope>NUCLEOTIDE SEQUENCE [LARGE SCALE GENOMIC DNA]</scope>
    <source>
        <strain evidence="1 2">JC230</strain>
    </source>
</reference>
<dbReference type="OrthoDB" id="9795163at2"/>
<dbReference type="STRING" id="1480694.DC28_00240"/>
<organism evidence="1 2">
    <name type="scientific">Spirochaeta lutea</name>
    <dbReference type="NCBI Taxonomy" id="1480694"/>
    <lineage>
        <taxon>Bacteria</taxon>
        <taxon>Pseudomonadati</taxon>
        <taxon>Spirochaetota</taxon>
        <taxon>Spirochaetia</taxon>
        <taxon>Spirochaetales</taxon>
        <taxon>Spirochaetaceae</taxon>
        <taxon>Spirochaeta</taxon>
    </lineage>
</organism>
<dbReference type="InterPro" id="IPR018679">
    <property type="entry name" value="DUF2161"/>
</dbReference>
<evidence type="ECO:0000313" key="1">
    <source>
        <dbReference type="EMBL" id="KGE73701.1"/>
    </source>
</evidence>
<proteinExistence type="predicted"/>
<gene>
    <name evidence="1" type="ORF">DC28_00240</name>
</gene>
<keyword evidence="2" id="KW-1185">Reference proteome</keyword>
<dbReference type="Pfam" id="PF09929">
    <property type="entry name" value="DUF2161"/>
    <property type="match status" value="1"/>
</dbReference>
<evidence type="ECO:0000313" key="2">
    <source>
        <dbReference type="Proteomes" id="UP000029692"/>
    </source>
</evidence>
<dbReference type="Proteomes" id="UP000029692">
    <property type="component" value="Unassembled WGS sequence"/>
</dbReference>
<dbReference type="AlphaFoldDB" id="A0A098R1P1"/>
<dbReference type="EMBL" id="JNUP01000003">
    <property type="protein sequence ID" value="KGE73701.1"/>
    <property type="molecule type" value="Genomic_DNA"/>
</dbReference>
<accession>A0A098R1P1</accession>
<comment type="caution">
    <text evidence="1">The sequence shown here is derived from an EMBL/GenBank/DDBJ whole genome shotgun (WGS) entry which is preliminary data.</text>
</comment>